<dbReference type="EMBL" id="MLHV01000022">
    <property type="protein sequence ID" value="OHT93449.1"/>
    <property type="molecule type" value="Genomic_DNA"/>
</dbReference>
<dbReference type="SUPFAM" id="SSF55961">
    <property type="entry name" value="Bet v1-like"/>
    <property type="match status" value="1"/>
</dbReference>
<name>A0A1S1JYK6_9MYCO</name>
<evidence type="ECO:0008006" key="3">
    <source>
        <dbReference type="Google" id="ProtNLM"/>
    </source>
</evidence>
<evidence type="ECO:0000313" key="2">
    <source>
        <dbReference type="Proteomes" id="UP000179636"/>
    </source>
</evidence>
<dbReference type="InterPro" id="IPR019587">
    <property type="entry name" value="Polyketide_cyclase/dehydratase"/>
</dbReference>
<dbReference type="CDD" id="cd07812">
    <property type="entry name" value="SRPBCC"/>
    <property type="match status" value="1"/>
</dbReference>
<reference evidence="1 2" key="1">
    <citation type="submission" date="2016-10" db="EMBL/GenBank/DDBJ databases">
        <title>Evaluation of Human, Animal and Environmental Mycobacterium chelonae Isolates by Core Genome Phylogenomic Analysis, Targeted Gene Comparison, and Anti-microbial Susceptibility Patterns: A Tale of Mistaken Identities.</title>
        <authorList>
            <person name="Fogelson S.B."/>
            <person name="Camus A.C."/>
            <person name="Lorenz W."/>
            <person name="Vasireddy R."/>
            <person name="Vasireddy S."/>
            <person name="Smith T."/>
            <person name="Brown-Elliott B.A."/>
            <person name="Wallace R.J.Jr."/>
            <person name="Hasan N.A."/>
            <person name="Reischl U."/>
            <person name="Sanchez S."/>
        </authorList>
    </citation>
    <scope>NUCLEOTIDE SEQUENCE [LARGE SCALE GENOMIC DNA]</scope>
    <source>
        <strain evidence="1 2">24999</strain>
    </source>
</reference>
<evidence type="ECO:0000313" key="1">
    <source>
        <dbReference type="EMBL" id="OHT93449.1"/>
    </source>
</evidence>
<accession>A0A1Q9WBX8</accession>
<dbReference type="Proteomes" id="UP000179636">
    <property type="component" value="Unassembled WGS sequence"/>
</dbReference>
<dbReference type="Pfam" id="PF10604">
    <property type="entry name" value="Polyketide_cyc2"/>
    <property type="match status" value="1"/>
</dbReference>
<gene>
    <name evidence="1" type="ORF">BKG61_21030</name>
</gene>
<dbReference type="AlphaFoldDB" id="A0A1S1JYK6"/>
<accession>A0A1S1JYK6</accession>
<dbReference type="Gene3D" id="3.30.530.20">
    <property type="match status" value="1"/>
</dbReference>
<dbReference type="RefSeq" id="WP_070946106.1">
    <property type="nucleotide sequence ID" value="NZ_MLCL01000039.1"/>
</dbReference>
<dbReference type="InterPro" id="IPR023393">
    <property type="entry name" value="START-like_dom_sf"/>
</dbReference>
<protein>
    <recommendedName>
        <fullName evidence="3">Polyketide cyclase</fullName>
    </recommendedName>
</protein>
<sequence length="163" mass="18604">MFEFTETITIDASPSAVWDVMIDLEDWWPPSNPEHESLERLDDRAIEIGAQIRIREKVAGIPCVADGEITRVDPMSAVTWEARAQYKWWGVSVPIGEGVTWRIQPGDQDTTQVSAHVWATYPRGMFGRFVGFVFTRLLDGIEKDREHARTELRYLKRVIEAGG</sequence>
<keyword evidence="2" id="KW-1185">Reference proteome</keyword>
<proteinExistence type="predicted"/>
<comment type="caution">
    <text evidence="1">The sequence shown here is derived from an EMBL/GenBank/DDBJ whole genome shotgun (WGS) entry which is preliminary data.</text>
</comment>
<organism evidence="1 2">
    <name type="scientific">Mycobacterium syngnathidarum</name>
    <dbReference type="NCBI Taxonomy" id="1908205"/>
    <lineage>
        <taxon>Bacteria</taxon>
        <taxon>Bacillati</taxon>
        <taxon>Actinomycetota</taxon>
        <taxon>Actinomycetes</taxon>
        <taxon>Mycobacteriales</taxon>
        <taxon>Mycobacteriaceae</taxon>
        <taxon>Mycobacterium</taxon>
    </lineage>
</organism>
<dbReference type="STRING" id="1908205.BKG60_12855"/>